<dbReference type="Gene3D" id="1.10.357.10">
    <property type="entry name" value="Tetracycline Repressor, domain 2"/>
    <property type="match status" value="1"/>
</dbReference>
<dbReference type="Proteomes" id="UP001589818">
    <property type="component" value="Unassembled WGS sequence"/>
</dbReference>
<dbReference type="PANTHER" id="PTHR30328">
    <property type="entry name" value="TRANSCRIPTIONAL REPRESSOR"/>
    <property type="match status" value="1"/>
</dbReference>
<dbReference type="InterPro" id="IPR036271">
    <property type="entry name" value="Tet_transcr_reg_TetR-rel_C_sf"/>
</dbReference>
<evidence type="ECO:0000313" key="5">
    <source>
        <dbReference type="Proteomes" id="UP001589818"/>
    </source>
</evidence>
<organism evidence="4 5">
    <name type="scientific">Paenibacillus mendelii</name>
    <dbReference type="NCBI Taxonomy" id="206163"/>
    <lineage>
        <taxon>Bacteria</taxon>
        <taxon>Bacillati</taxon>
        <taxon>Bacillota</taxon>
        <taxon>Bacilli</taxon>
        <taxon>Bacillales</taxon>
        <taxon>Paenibacillaceae</taxon>
        <taxon>Paenibacillus</taxon>
    </lineage>
</organism>
<dbReference type="SUPFAM" id="SSF48498">
    <property type="entry name" value="Tetracyclin repressor-like, C-terminal domain"/>
    <property type="match status" value="1"/>
</dbReference>
<dbReference type="InterPro" id="IPR001647">
    <property type="entry name" value="HTH_TetR"/>
</dbReference>
<evidence type="ECO:0000259" key="3">
    <source>
        <dbReference type="PROSITE" id="PS50977"/>
    </source>
</evidence>
<dbReference type="PROSITE" id="PS01081">
    <property type="entry name" value="HTH_TETR_1"/>
    <property type="match status" value="1"/>
</dbReference>
<dbReference type="InterPro" id="IPR023772">
    <property type="entry name" value="DNA-bd_HTH_TetR-type_CS"/>
</dbReference>
<dbReference type="PANTHER" id="PTHR30328:SF54">
    <property type="entry name" value="HTH-TYPE TRANSCRIPTIONAL REPRESSOR SCO4008"/>
    <property type="match status" value="1"/>
</dbReference>
<sequence length="203" mass="23903">MHKEPNDPDVKIRLLQAAKRLFATQGYEGTSVRQICEAAGANIALVSYHFGGKENMFQALFEAFFPNREMELYLQEHYEPVEGIKLIIRQVTLFRMKEPEMISVLQQEIALQSPRMEIIQKFAFPVWEQLRDLLRVGREQGLFRFRSLNNTFMTVLGVILFHKQTYYFAPLFDDEPYDLEAFIQEMFEFVMRGLCYDVDKNGH</sequence>
<dbReference type="PRINTS" id="PR00455">
    <property type="entry name" value="HTHTETR"/>
</dbReference>
<proteinExistence type="predicted"/>
<dbReference type="Pfam" id="PF17938">
    <property type="entry name" value="TetR_C_29"/>
    <property type="match status" value="1"/>
</dbReference>
<protein>
    <submittedName>
        <fullName evidence="4">TetR/AcrR family transcriptional regulator</fullName>
    </submittedName>
</protein>
<dbReference type="RefSeq" id="WP_204821579.1">
    <property type="nucleotide sequence ID" value="NZ_JANHOF010000014.1"/>
</dbReference>
<evidence type="ECO:0000256" key="1">
    <source>
        <dbReference type="ARBA" id="ARBA00023125"/>
    </source>
</evidence>
<reference evidence="4 5" key="1">
    <citation type="submission" date="2024-09" db="EMBL/GenBank/DDBJ databases">
        <authorList>
            <person name="Sun Q."/>
            <person name="Mori K."/>
        </authorList>
    </citation>
    <scope>NUCLEOTIDE SEQUENCE [LARGE SCALE GENOMIC DNA]</scope>
    <source>
        <strain evidence="4 5">CCM 4839</strain>
    </source>
</reference>
<dbReference type="Pfam" id="PF00440">
    <property type="entry name" value="TetR_N"/>
    <property type="match status" value="1"/>
</dbReference>
<dbReference type="EMBL" id="JBHLVF010000033">
    <property type="protein sequence ID" value="MFC0393353.1"/>
    <property type="molecule type" value="Genomic_DNA"/>
</dbReference>
<evidence type="ECO:0000256" key="2">
    <source>
        <dbReference type="PROSITE-ProRule" id="PRU00335"/>
    </source>
</evidence>
<dbReference type="PROSITE" id="PS50977">
    <property type="entry name" value="HTH_TETR_2"/>
    <property type="match status" value="1"/>
</dbReference>
<dbReference type="InterPro" id="IPR041474">
    <property type="entry name" value="NicS_C"/>
</dbReference>
<dbReference type="Gene3D" id="1.10.10.60">
    <property type="entry name" value="Homeodomain-like"/>
    <property type="match status" value="1"/>
</dbReference>
<keyword evidence="5" id="KW-1185">Reference proteome</keyword>
<dbReference type="SUPFAM" id="SSF46689">
    <property type="entry name" value="Homeodomain-like"/>
    <property type="match status" value="1"/>
</dbReference>
<name>A0ABV6JBR1_9BACL</name>
<gene>
    <name evidence="4" type="ORF">ACFFJ8_18485</name>
</gene>
<feature type="domain" description="HTH tetR-type" evidence="3">
    <location>
        <begin position="8"/>
        <end position="68"/>
    </location>
</feature>
<comment type="caution">
    <text evidence="4">The sequence shown here is derived from an EMBL/GenBank/DDBJ whole genome shotgun (WGS) entry which is preliminary data.</text>
</comment>
<evidence type="ECO:0000313" key="4">
    <source>
        <dbReference type="EMBL" id="MFC0393353.1"/>
    </source>
</evidence>
<accession>A0ABV6JBR1</accession>
<dbReference type="InterPro" id="IPR009057">
    <property type="entry name" value="Homeodomain-like_sf"/>
</dbReference>
<dbReference type="InterPro" id="IPR050109">
    <property type="entry name" value="HTH-type_TetR-like_transc_reg"/>
</dbReference>
<feature type="DNA-binding region" description="H-T-H motif" evidence="2">
    <location>
        <begin position="31"/>
        <end position="50"/>
    </location>
</feature>
<keyword evidence="1 2" id="KW-0238">DNA-binding</keyword>